<proteinExistence type="predicted"/>
<dbReference type="Pfam" id="PF00583">
    <property type="entry name" value="Acetyltransf_1"/>
    <property type="match status" value="1"/>
</dbReference>
<name>A0A412FP29_9FIRM</name>
<dbReference type="AlphaFoldDB" id="A0A412FP29"/>
<dbReference type="EMBL" id="QRUP01000022">
    <property type="protein sequence ID" value="RGR69910.1"/>
    <property type="molecule type" value="Genomic_DNA"/>
</dbReference>
<dbReference type="Gene3D" id="3.40.630.30">
    <property type="match status" value="1"/>
</dbReference>
<keyword evidence="5" id="KW-1185">Reference proteome</keyword>
<keyword evidence="2" id="KW-0012">Acyltransferase</keyword>
<dbReference type="SUPFAM" id="SSF55729">
    <property type="entry name" value="Acyl-CoA N-acyltransferases (Nat)"/>
    <property type="match status" value="1"/>
</dbReference>
<evidence type="ECO:0000259" key="3">
    <source>
        <dbReference type="PROSITE" id="PS51186"/>
    </source>
</evidence>
<dbReference type="Proteomes" id="UP000284178">
    <property type="component" value="Unassembled WGS sequence"/>
</dbReference>
<accession>A0A412FP29</accession>
<dbReference type="GO" id="GO:0016747">
    <property type="term" value="F:acyltransferase activity, transferring groups other than amino-acyl groups"/>
    <property type="evidence" value="ECO:0007669"/>
    <property type="project" value="InterPro"/>
</dbReference>
<dbReference type="PANTHER" id="PTHR43877">
    <property type="entry name" value="AMINOALKYLPHOSPHONATE N-ACETYLTRANSFERASE-RELATED-RELATED"/>
    <property type="match status" value="1"/>
</dbReference>
<dbReference type="PROSITE" id="PS51186">
    <property type="entry name" value="GNAT"/>
    <property type="match status" value="1"/>
</dbReference>
<sequence length="153" mass="17657">MKEIEMMMTTMRLAQRQDLPDLLQLYTYLGDNPIPVLDAKLMRLWQTLLNDPQTAIIVAESQGHGVSTCTLTIIRNLTHDQRPYGIIENVVTDPRYRCQGLGRRVLEEAVRIACENHCYKVLLTTGSKREGALRFYREAGFNDQDKTAFVRWL</sequence>
<protein>
    <submittedName>
        <fullName evidence="4">GNAT family N-acetyltransferase</fullName>
    </submittedName>
</protein>
<keyword evidence="1 4" id="KW-0808">Transferase</keyword>
<evidence type="ECO:0000313" key="4">
    <source>
        <dbReference type="EMBL" id="RGR69910.1"/>
    </source>
</evidence>
<dbReference type="InterPro" id="IPR016181">
    <property type="entry name" value="Acyl_CoA_acyltransferase"/>
</dbReference>
<dbReference type="InterPro" id="IPR050832">
    <property type="entry name" value="Bact_Acetyltransf"/>
</dbReference>
<comment type="caution">
    <text evidence="4">The sequence shown here is derived from an EMBL/GenBank/DDBJ whole genome shotgun (WGS) entry which is preliminary data.</text>
</comment>
<gene>
    <name evidence="4" type="ORF">DWY25_14470</name>
</gene>
<dbReference type="CDD" id="cd04301">
    <property type="entry name" value="NAT_SF"/>
    <property type="match status" value="1"/>
</dbReference>
<reference evidence="4 5" key="1">
    <citation type="submission" date="2018-08" db="EMBL/GenBank/DDBJ databases">
        <title>A genome reference for cultivated species of the human gut microbiota.</title>
        <authorList>
            <person name="Zou Y."/>
            <person name="Xue W."/>
            <person name="Luo G."/>
        </authorList>
    </citation>
    <scope>NUCLEOTIDE SEQUENCE [LARGE SCALE GENOMIC DNA]</scope>
    <source>
        <strain evidence="4 5">AF24-29</strain>
    </source>
</reference>
<evidence type="ECO:0000256" key="2">
    <source>
        <dbReference type="ARBA" id="ARBA00023315"/>
    </source>
</evidence>
<organism evidence="4 5">
    <name type="scientific">Holdemania filiformis</name>
    <dbReference type="NCBI Taxonomy" id="61171"/>
    <lineage>
        <taxon>Bacteria</taxon>
        <taxon>Bacillati</taxon>
        <taxon>Bacillota</taxon>
        <taxon>Erysipelotrichia</taxon>
        <taxon>Erysipelotrichales</taxon>
        <taxon>Erysipelotrichaceae</taxon>
        <taxon>Holdemania</taxon>
    </lineage>
</organism>
<feature type="domain" description="N-acetyltransferase" evidence="3">
    <location>
        <begin position="9"/>
        <end position="153"/>
    </location>
</feature>
<evidence type="ECO:0000256" key="1">
    <source>
        <dbReference type="ARBA" id="ARBA00022679"/>
    </source>
</evidence>
<dbReference type="InterPro" id="IPR000182">
    <property type="entry name" value="GNAT_dom"/>
</dbReference>
<evidence type="ECO:0000313" key="5">
    <source>
        <dbReference type="Proteomes" id="UP000284178"/>
    </source>
</evidence>